<evidence type="ECO:0000313" key="2">
    <source>
        <dbReference type="Proteomes" id="UP000037035"/>
    </source>
</evidence>
<evidence type="ECO:0000313" key="1">
    <source>
        <dbReference type="EMBL" id="KNZ60574.1"/>
    </source>
</evidence>
<proteinExistence type="predicted"/>
<dbReference type="Proteomes" id="UP000037035">
    <property type="component" value="Unassembled WGS sequence"/>
</dbReference>
<protein>
    <submittedName>
        <fullName evidence="1">Uncharacterized protein</fullName>
    </submittedName>
</protein>
<dbReference type="OrthoDB" id="10653252at2759"/>
<accession>A0A0L6VIN1</accession>
<feature type="non-terminal residue" evidence="1">
    <location>
        <position position="1"/>
    </location>
</feature>
<gene>
    <name evidence="1" type="ORF">VP01_15356g1</name>
</gene>
<sequence>VYGGNTESMRVKDRLDPTWSVRVNWQNLWVWAQALQMGAKDVDLDKPPTLSQFASEDYQIQTLAEKASIIARRARLPSANNQVYTLSWVSSSGKQYGRCHP</sequence>
<dbReference type="AlphaFoldDB" id="A0A0L6VIN1"/>
<organism evidence="1 2">
    <name type="scientific">Puccinia sorghi</name>
    <dbReference type="NCBI Taxonomy" id="27349"/>
    <lineage>
        <taxon>Eukaryota</taxon>
        <taxon>Fungi</taxon>
        <taxon>Dikarya</taxon>
        <taxon>Basidiomycota</taxon>
        <taxon>Pucciniomycotina</taxon>
        <taxon>Pucciniomycetes</taxon>
        <taxon>Pucciniales</taxon>
        <taxon>Pucciniaceae</taxon>
        <taxon>Puccinia</taxon>
    </lineage>
</organism>
<dbReference type="VEuPathDB" id="FungiDB:VP01_15356g1"/>
<dbReference type="EMBL" id="LAVV01005949">
    <property type="protein sequence ID" value="KNZ60574.1"/>
    <property type="molecule type" value="Genomic_DNA"/>
</dbReference>
<reference evidence="1 2" key="1">
    <citation type="submission" date="2015-08" db="EMBL/GenBank/DDBJ databases">
        <title>Next Generation Sequencing and Analysis of the Genome of Puccinia sorghi L Schw, the Causal Agent of Maize Common Rust.</title>
        <authorList>
            <person name="Rochi L."/>
            <person name="Burguener G."/>
            <person name="Darino M."/>
            <person name="Turjanski A."/>
            <person name="Kreff E."/>
            <person name="Dieguez M.J."/>
            <person name="Sacco F."/>
        </authorList>
    </citation>
    <scope>NUCLEOTIDE SEQUENCE [LARGE SCALE GENOMIC DNA]</scope>
    <source>
        <strain evidence="1 2">RO10H11247</strain>
    </source>
</reference>
<comment type="caution">
    <text evidence="1">The sequence shown here is derived from an EMBL/GenBank/DDBJ whole genome shotgun (WGS) entry which is preliminary data.</text>
</comment>
<name>A0A0L6VIN1_9BASI</name>
<keyword evidence="2" id="KW-1185">Reference proteome</keyword>